<dbReference type="OrthoDB" id="414175at2759"/>
<dbReference type="GeneID" id="37141544"/>
<dbReference type="AlphaFoldDB" id="A0A319BTL3"/>
<evidence type="ECO:0000313" key="8">
    <source>
        <dbReference type="Proteomes" id="UP000248340"/>
    </source>
</evidence>
<dbReference type="EMBL" id="KZ821747">
    <property type="protein sequence ID" value="PYH76986.1"/>
    <property type="molecule type" value="Genomic_DNA"/>
</dbReference>
<evidence type="ECO:0000256" key="5">
    <source>
        <dbReference type="ARBA" id="ARBA00022989"/>
    </source>
</evidence>
<reference evidence="7 8" key="1">
    <citation type="submission" date="2016-12" db="EMBL/GenBank/DDBJ databases">
        <title>The genomes of Aspergillus section Nigri reveals drivers in fungal speciation.</title>
        <authorList>
            <consortium name="DOE Joint Genome Institute"/>
            <person name="Vesth T.C."/>
            <person name="Nybo J."/>
            <person name="Theobald S."/>
            <person name="Brandl J."/>
            <person name="Frisvad J.C."/>
            <person name="Nielsen K.F."/>
            <person name="Lyhne E.K."/>
            <person name="Kogle M.E."/>
            <person name="Kuo A."/>
            <person name="Riley R."/>
            <person name="Clum A."/>
            <person name="Nolan M."/>
            <person name="Lipzen A."/>
            <person name="Salamov A."/>
            <person name="Henrissat B."/>
            <person name="Wiebenga A."/>
            <person name="De Vries R.P."/>
            <person name="Grigoriev I.V."/>
            <person name="Mortensen U.H."/>
            <person name="Andersen M.R."/>
            <person name="Baker S.E."/>
        </authorList>
    </citation>
    <scope>NUCLEOTIDE SEQUENCE [LARGE SCALE GENOMIC DNA]</scope>
    <source>
        <strain evidence="7 8">CBS 121591</strain>
    </source>
</reference>
<dbReference type="Gene3D" id="3.90.550.50">
    <property type="match status" value="1"/>
</dbReference>
<evidence type="ECO:0008006" key="9">
    <source>
        <dbReference type="Google" id="ProtNLM"/>
    </source>
</evidence>
<keyword evidence="8" id="KW-1185">Reference proteome</keyword>
<dbReference type="RefSeq" id="XP_025487186.1">
    <property type="nucleotide sequence ID" value="XM_025638802.1"/>
</dbReference>
<sequence>MAGLLASIPSCQSNPTLFFSGLYSPPSSCTLRDSFYETRPAAWSTGWIANMHSLHSPTNEYHHHNPNASFIQSNARPDDRRCSAFPDPGNVLLVIKTGATEIYEKLPTQLLTTLGCSRNYLIFSDLEERIGPYHIQDALADYDPSLKESLPNFSLYCKQQEYRRTGQDIATLRKDGREAWTLDKYKFLHMVEMTWRERPSMDWYVFIETDTYLVWSNLLLWLQTLSADEALYMGSVAYLDSEPFAHGGSGYVISRKLMERFVGADPGVAGRYDGVFEPECCGDVVLARTIKKETDVGVQNFWPQVNGEKPATLPFGPSHWCQPVVTMHHVEPRERSSIFAFEQARENISEPLLFRQLSELAFPSHAMPEEEEDWDNFSNVPLVYLDGEVPTLETCRVDCLNRNDCFQYRYSSGECHVLTGAFQRGTKREAEPGRRWISGWNVKKIQSWRESQICVEPEWVKGH</sequence>
<keyword evidence="5" id="KW-1133">Transmembrane helix</keyword>
<keyword evidence="4" id="KW-0735">Signal-anchor</keyword>
<evidence type="ECO:0000256" key="3">
    <source>
        <dbReference type="ARBA" id="ARBA00022692"/>
    </source>
</evidence>
<proteinExistence type="inferred from homology"/>
<dbReference type="VEuPathDB" id="FungiDB:BO82DRAFT_395718"/>
<dbReference type="PANTHER" id="PTHR23033:SF40">
    <property type="entry name" value="APPLE DOMAIN-CONTAINING PROTEIN"/>
    <property type="match status" value="1"/>
</dbReference>
<dbReference type="Proteomes" id="UP000248340">
    <property type="component" value="Unassembled WGS sequence"/>
</dbReference>
<evidence type="ECO:0000256" key="6">
    <source>
        <dbReference type="ARBA" id="ARBA00023136"/>
    </source>
</evidence>
<evidence type="ECO:0000256" key="1">
    <source>
        <dbReference type="ARBA" id="ARBA00004606"/>
    </source>
</evidence>
<dbReference type="FunFam" id="3.90.550.50:FF:000039">
    <property type="entry name" value="WGS project CABT00000000 data, contig 2.9"/>
    <property type="match status" value="1"/>
</dbReference>
<comment type="similarity">
    <text evidence="2">Belongs to the glycosyltransferase 31 family. Beta3-Gal-T subfamily.</text>
</comment>
<dbReference type="STRING" id="1448315.A0A319BTL3"/>
<dbReference type="GO" id="GO:0016020">
    <property type="term" value="C:membrane"/>
    <property type="evidence" value="ECO:0007669"/>
    <property type="project" value="UniProtKB-SubCell"/>
</dbReference>
<keyword evidence="3" id="KW-0812">Transmembrane</keyword>
<evidence type="ECO:0000256" key="2">
    <source>
        <dbReference type="ARBA" id="ARBA00006462"/>
    </source>
</evidence>
<gene>
    <name evidence="7" type="ORF">BO82DRAFT_395718</name>
</gene>
<organism evidence="7 8">
    <name type="scientific">Aspergillus uvarum CBS 121591</name>
    <dbReference type="NCBI Taxonomy" id="1448315"/>
    <lineage>
        <taxon>Eukaryota</taxon>
        <taxon>Fungi</taxon>
        <taxon>Dikarya</taxon>
        <taxon>Ascomycota</taxon>
        <taxon>Pezizomycotina</taxon>
        <taxon>Eurotiomycetes</taxon>
        <taxon>Eurotiomycetidae</taxon>
        <taxon>Eurotiales</taxon>
        <taxon>Aspergillaceae</taxon>
        <taxon>Aspergillus</taxon>
        <taxon>Aspergillus subgen. Circumdati</taxon>
    </lineage>
</organism>
<comment type="subcellular location">
    <subcellularLocation>
        <location evidence="1">Membrane</location>
        <topology evidence="1">Single-pass type II membrane protein</topology>
    </subcellularLocation>
</comment>
<name>A0A319BTL3_9EURO</name>
<dbReference type="PANTHER" id="PTHR23033">
    <property type="entry name" value="BETA1,3-GALACTOSYLTRANSFERASE"/>
    <property type="match status" value="1"/>
</dbReference>
<protein>
    <recommendedName>
        <fullName evidence="9">Glycosyltransferase family 31 protein</fullName>
    </recommendedName>
</protein>
<dbReference type="InterPro" id="IPR026050">
    <property type="entry name" value="C1GALT1/C1GALT1_chp1"/>
</dbReference>
<evidence type="ECO:0000256" key="4">
    <source>
        <dbReference type="ARBA" id="ARBA00022968"/>
    </source>
</evidence>
<evidence type="ECO:0000313" key="7">
    <source>
        <dbReference type="EMBL" id="PYH76986.1"/>
    </source>
</evidence>
<keyword evidence="6" id="KW-0472">Membrane</keyword>
<accession>A0A319BTL3</accession>